<evidence type="ECO:0000313" key="1">
    <source>
        <dbReference type="EMBL" id="SEW29484.1"/>
    </source>
</evidence>
<protein>
    <submittedName>
        <fullName evidence="1">Uncharacterized protein</fullName>
    </submittedName>
</protein>
<dbReference type="Proteomes" id="UP000198518">
    <property type="component" value="Unassembled WGS sequence"/>
</dbReference>
<dbReference type="AlphaFoldDB" id="A0A1I0QQ97"/>
<dbReference type="InterPro" id="IPR055540">
    <property type="entry name" value="DUF7116"/>
</dbReference>
<evidence type="ECO:0000313" key="2">
    <source>
        <dbReference type="Proteomes" id="UP000198518"/>
    </source>
</evidence>
<dbReference type="RefSeq" id="WP_089670110.1">
    <property type="nucleotide sequence ID" value="NZ_FOJA01000001.1"/>
</dbReference>
<dbReference type="Pfam" id="PF23429">
    <property type="entry name" value="DUF7116"/>
    <property type="match status" value="1"/>
</dbReference>
<accession>A0A1I0QQ97</accession>
<proteinExistence type="predicted"/>
<dbReference type="OrthoDB" id="191840at2157"/>
<organism evidence="1 2">
    <name type="scientific">Halobacterium jilantaiense</name>
    <dbReference type="NCBI Taxonomy" id="355548"/>
    <lineage>
        <taxon>Archaea</taxon>
        <taxon>Methanobacteriati</taxon>
        <taxon>Methanobacteriota</taxon>
        <taxon>Stenosarchaea group</taxon>
        <taxon>Halobacteria</taxon>
        <taxon>Halobacteriales</taxon>
        <taxon>Halobacteriaceae</taxon>
        <taxon>Halobacterium</taxon>
    </lineage>
</organism>
<reference evidence="1 2" key="1">
    <citation type="submission" date="2016-10" db="EMBL/GenBank/DDBJ databases">
        <authorList>
            <person name="de Groot N.N."/>
        </authorList>
    </citation>
    <scope>NUCLEOTIDE SEQUENCE [LARGE SCALE GENOMIC DNA]</scope>
    <source>
        <strain evidence="1 2">CGMCC 1.5337</strain>
    </source>
</reference>
<gene>
    <name evidence="1" type="ORF">SAMN04487945_2831</name>
</gene>
<name>A0A1I0QQ97_9EURY</name>
<sequence length="103" mass="11389">MGTVTTPPDEQARSIFDDLGYSLAGDGAEFSATRDWKEIRVRAVTDDVDEATHDGGYRCFVTWADQAPALERELERLDPPCEWAVLGVEEDGDYEVARAPPAE</sequence>
<keyword evidence="2" id="KW-1185">Reference proteome</keyword>
<dbReference type="EMBL" id="FOJA01000001">
    <property type="protein sequence ID" value="SEW29484.1"/>
    <property type="molecule type" value="Genomic_DNA"/>
</dbReference>